<comment type="function">
    <text evidence="5">S-adenosyl-L-methionine-dependent protein-lysine N-methyltransferase that trimethylates elongation factor 1-alpha at 'Lys-79'.</text>
</comment>
<dbReference type="InterPro" id="IPR019369">
    <property type="entry name" value="Efm5/EEF1AKMT1"/>
</dbReference>
<keyword evidence="4 5" id="KW-0808">Transferase</keyword>
<evidence type="ECO:0000256" key="2">
    <source>
        <dbReference type="ARBA" id="ARBA00022490"/>
    </source>
</evidence>
<evidence type="ECO:0000313" key="6">
    <source>
        <dbReference type="EMBL" id="EAU93373.1"/>
    </source>
</evidence>
<dbReference type="GO" id="GO:0016279">
    <property type="term" value="F:protein-lysine N-methyltransferase activity"/>
    <property type="evidence" value="ECO:0007669"/>
    <property type="project" value="UniProtKB-UniRule"/>
</dbReference>
<organism evidence="6 7">
    <name type="scientific">Coprinopsis cinerea (strain Okayama-7 / 130 / ATCC MYA-4618 / FGSC 9003)</name>
    <name type="common">Inky cap fungus</name>
    <name type="synonym">Hormographiella aspergillata</name>
    <dbReference type="NCBI Taxonomy" id="240176"/>
    <lineage>
        <taxon>Eukaryota</taxon>
        <taxon>Fungi</taxon>
        <taxon>Dikarya</taxon>
        <taxon>Basidiomycota</taxon>
        <taxon>Agaricomycotina</taxon>
        <taxon>Agaricomycetes</taxon>
        <taxon>Agaricomycetidae</taxon>
        <taxon>Agaricales</taxon>
        <taxon>Agaricineae</taxon>
        <taxon>Psathyrellaceae</taxon>
        <taxon>Coprinopsis</taxon>
    </lineage>
</organism>
<sequence>MAIGKRGPASDACSDCSDSPVELSADTKALLDLFLANKAEEERRFAVLEEAAQLRKMEVDVPLTVEELQELKDTPMVSVAEFKSTFGEDWQLSQFWYSEDYAYRLAKALHDQCTPETKIAFLCCPTAYVAFQHTKPLPNARLFEYDQRFAVLSPKQFVFYDLDDPEDIPEIYKGHFDFIIADPPFLNETTNRKLLRTLKTIVNPKGCKILLHTSTEMENNGTLAKVYTEPPFGPLKRTAFEPEHGQLANDFASWGNWEGAETFGKDYGDGA</sequence>
<protein>
    <recommendedName>
        <fullName evidence="5">Protein-lysine N-methyltransferase EFM5</fullName>
        <ecNumber evidence="5">2.1.1.-</ecNumber>
    </recommendedName>
    <alternativeName>
        <fullName evidence="5">Elongation factor methyltransferase 5</fullName>
    </alternativeName>
</protein>
<dbReference type="VEuPathDB" id="FungiDB:CC1G_04352"/>
<comment type="subcellular location">
    <subcellularLocation>
        <location evidence="1 5">Cytoplasm</location>
    </subcellularLocation>
</comment>
<dbReference type="PANTHER" id="PTHR13200">
    <property type="entry name" value="EEF1A LYSINE METHYLTRANSFERASE 1"/>
    <property type="match status" value="1"/>
</dbReference>
<dbReference type="OMA" id="CNFRPEH"/>
<dbReference type="RefSeq" id="XP_001828381.1">
    <property type="nucleotide sequence ID" value="XM_001828329.1"/>
</dbReference>
<dbReference type="GO" id="GO:0032259">
    <property type="term" value="P:methylation"/>
    <property type="evidence" value="ECO:0007669"/>
    <property type="project" value="UniProtKB-KW"/>
</dbReference>
<dbReference type="Pfam" id="PF10237">
    <property type="entry name" value="N6-adenineMlase"/>
    <property type="match status" value="1"/>
</dbReference>
<comment type="caution">
    <text evidence="6">The sequence shown here is derived from an EMBL/GenBank/DDBJ whole genome shotgun (WGS) entry which is preliminary data.</text>
</comment>
<keyword evidence="7" id="KW-1185">Reference proteome</keyword>
<accession>A8N0P9</accession>
<evidence type="ECO:0000313" key="7">
    <source>
        <dbReference type="Proteomes" id="UP000001861"/>
    </source>
</evidence>
<dbReference type="SUPFAM" id="SSF53335">
    <property type="entry name" value="S-adenosyl-L-methionine-dependent methyltransferases"/>
    <property type="match status" value="1"/>
</dbReference>
<comment type="similarity">
    <text evidence="5">Belongs to the class I-like SAM-binding methyltransferase superfamily. EFM5 family.</text>
</comment>
<dbReference type="GO" id="GO:0005737">
    <property type="term" value="C:cytoplasm"/>
    <property type="evidence" value="ECO:0007669"/>
    <property type="project" value="UniProtKB-SubCell"/>
</dbReference>
<dbReference type="AlphaFoldDB" id="A8N0P9"/>
<dbReference type="PANTHER" id="PTHR13200:SF0">
    <property type="entry name" value="EEF1A LYSINE METHYLTRANSFERASE 1"/>
    <property type="match status" value="1"/>
</dbReference>
<dbReference type="KEGG" id="cci:CC1G_04352"/>
<dbReference type="EC" id="2.1.1.-" evidence="5"/>
<dbReference type="InterPro" id="IPR041370">
    <property type="entry name" value="Mlase_EEF1AKMT1/ZCCHC4"/>
</dbReference>
<dbReference type="InParanoid" id="A8N0P9"/>
<reference evidence="6 7" key="1">
    <citation type="journal article" date="2010" name="Proc. Natl. Acad. Sci. U.S.A.">
        <title>Insights into evolution of multicellular fungi from the assembled chromosomes of the mushroom Coprinopsis cinerea (Coprinus cinereus).</title>
        <authorList>
            <person name="Stajich J.E."/>
            <person name="Wilke S.K."/>
            <person name="Ahren D."/>
            <person name="Au C.H."/>
            <person name="Birren B.W."/>
            <person name="Borodovsky M."/>
            <person name="Burns C."/>
            <person name="Canback B."/>
            <person name="Casselton L.A."/>
            <person name="Cheng C.K."/>
            <person name="Deng J."/>
            <person name="Dietrich F.S."/>
            <person name="Fargo D.C."/>
            <person name="Farman M.L."/>
            <person name="Gathman A.C."/>
            <person name="Goldberg J."/>
            <person name="Guigo R."/>
            <person name="Hoegger P.J."/>
            <person name="Hooker J.B."/>
            <person name="Huggins A."/>
            <person name="James T.Y."/>
            <person name="Kamada T."/>
            <person name="Kilaru S."/>
            <person name="Kodira C."/>
            <person name="Kues U."/>
            <person name="Kupfer D."/>
            <person name="Kwan H.S."/>
            <person name="Lomsadze A."/>
            <person name="Li W."/>
            <person name="Lilly W.W."/>
            <person name="Ma L.J."/>
            <person name="Mackey A.J."/>
            <person name="Manning G."/>
            <person name="Martin F."/>
            <person name="Muraguchi H."/>
            <person name="Natvig D.O."/>
            <person name="Palmerini H."/>
            <person name="Ramesh M.A."/>
            <person name="Rehmeyer C.J."/>
            <person name="Roe B.A."/>
            <person name="Shenoy N."/>
            <person name="Stanke M."/>
            <person name="Ter-Hovhannisyan V."/>
            <person name="Tunlid A."/>
            <person name="Velagapudi R."/>
            <person name="Vision T.J."/>
            <person name="Zeng Q."/>
            <person name="Zolan M.E."/>
            <person name="Pukkila P.J."/>
        </authorList>
    </citation>
    <scope>NUCLEOTIDE SEQUENCE [LARGE SCALE GENOMIC DNA]</scope>
    <source>
        <strain evidence="7">Okayama-7 / 130 / ATCC MYA-4618 / FGSC 9003</strain>
    </source>
</reference>
<keyword evidence="2 5" id="KW-0963">Cytoplasm</keyword>
<proteinExistence type="inferred from homology"/>
<dbReference type="GO" id="GO:0003676">
    <property type="term" value="F:nucleic acid binding"/>
    <property type="evidence" value="ECO:0007669"/>
    <property type="project" value="InterPro"/>
</dbReference>
<dbReference type="GeneID" id="6004803"/>
<keyword evidence="3 5" id="KW-0489">Methyltransferase</keyword>
<evidence type="ECO:0000256" key="4">
    <source>
        <dbReference type="ARBA" id="ARBA00022679"/>
    </source>
</evidence>
<dbReference type="Proteomes" id="UP000001861">
    <property type="component" value="Unassembled WGS sequence"/>
</dbReference>
<dbReference type="HAMAP" id="MF_03187">
    <property type="entry name" value="Methyltr_EFM5"/>
    <property type="match status" value="1"/>
</dbReference>
<name>A8N0P9_COPC7</name>
<dbReference type="InterPro" id="IPR002052">
    <property type="entry name" value="DNA_methylase_N6_adenine_CS"/>
</dbReference>
<dbReference type="eggNOG" id="KOG3350">
    <property type="taxonomic scope" value="Eukaryota"/>
</dbReference>
<evidence type="ECO:0000256" key="3">
    <source>
        <dbReference type="ARBA" id="ARBA00022603"/>
    </source>
</evidence>
<evidence type="ECO:0000256" key="1">
    <source>
        <dbReference type="ARBA" id="ARBA00004496"/>
    </source>
</evidence>
<dbReference type="EMBL" id="AACS02000001">
    <property type="protein sequence ID" value="EAU93373.1"/>
    <property type="molecule type" value="Genomic_DNA"/>
</dbReference>
<evidence type="ECO:0000256" key="5">
    <source>
        <dbReference type="HAMAP-Rule" id="MF_03187"/>
    </source>
</evidence>
<dbReference type="InterPro" id="IPR029063">
    <property type="entry name" value="SAM-dependent_MTases_sf"/>
</dbReference>
<gene>
    <name evidence="5" type="primary">EFM5</name>
    <name evidence="6" type="ORF">CC1G_04352</name>
</gene>
<dbReference type="OrthoDB" id="206354at2759"/>
<dbReference type="PROSITE" id="PS00092">
    <property type="entry name" value="N6_MTASE"/>
    <property type="match status" value="1"/>
</dbReference>
<dbReference type="STRING" id="240176.A8N0P9"/>